<accession>A0A8E2JD89</accession>
<evidence type="ECO:0000259" key="7">
    <source>
        <dbReference type="PROSITE" id="PS50035"/>
    </source>
</evidence>
<keyword evidence="2 5" id="KW-0378">Hydrolase</keyword>
<evidence type="ECO:0000256" key="6">
    <source>
        <dbReference type="SAM" id="MobiDB-lite"/>
    </source>
</evidence>
<dbReference type="SUPFAM" id="SSF56024">
    <property type="entry name" value="Phospholipase D/nuclease"/>
    <property type="match status" value="2"/>
</dbReference>
<dbReference type="OrthoDB" id="14911at2759"/>
<dbReference type="PROSITE" id="PS50035">
    <property type="entry name" value="PLD"/>
    <property type="match status" value="2"/>
</dbReference>
<evidence type="ECO:0000256" key="2">
    <source>
        <dbReference type="ARBA" id="ARBA00022801"/>
    </source>
</evidence>
<feature type="region of interest" description="Disordered" evidence="6">
    <location>
        <begin position="706"/>
        <end position="730"/>
    </location>
</feature>
<proteinExistence type="inferred from homology"/>
<sequence length="844" mass="97278">MSSSEPQDRTSGEHHDFKDKIKHPFSDLREKLKDVHLHDVKVKATHMKHKMGKFGNLINPNHRHDEEHEKKTDKKRSRICEKHRFNSFAPVRHGNLVKWYVDGRDYFWAVSVALERAKETIYIEDWWLSPELFLRRPPYYNQEWRLDQILKRRAEAGVKIYIVVYKEVSAALTCNSQHTKKAMMRLCPEGSPGYGNIKIMRHPDHNVFENAGDMTLYWAHHEKLIVIDYELAFIGGLDLCYGRWDDKQHPLADVHPSGVQNELFPGQDYNNNRIMDFQNVEDWKSNQLSKTEYGRMPWHDVAIGVIGPCVYDIAEHFVLRWNFCKRDKYKRDERYDWLTLEGREGADEDLVGVQRPKFPVGDYVHHPLSPLNTKHLDNRGTVHAQVVRSSADWSSGILPAEHSIQNAYCEIIRNARHYVYIENQFFITATGEEQSPVHNEIGRAIVDACVNAGREGRKFRVIIVLPAIPGFAGDLRSDAAIGTRAIMDYQYKGICRGPHSIFRQIEAQGIDPRNHIFLFNLRSYDRINVTAKLKAQEEKSGLKYSDLQRAEADEIMAPDDAGDEVREAAVDKKRRFEEYRESVGLGDEGGIIDADSIADDAMLNDKQPSNEEWDGEPEAEKENFFQEELYVHAKVCIVDDKTVICGSSNINDRSQLGYHDSELSIVMTDTDVLETTMDGVPYRAGRHAATLRRILWREHMGLLPAQSLDASDDPNAQPPGDSPNDNLLGPEFDFVADPLSDQVWDMWCGRASTNTSVFRDLFHPDPDDSILTFEDYDKFTPNSKTDKKHKQGHLYDLNRPVVEVREELDRIRGHLVWMPLKFLEEEEMAEKGLQINAYTESVYT</sequence>
<comment type="similarity">
    <text evidence="5">Belongs to the phospholipase D family.</text>
</comment>
<evidence type="ECO:0000256" key="3">
    <source>
        <dbReference type="ARBA" id="ARBA00022963"/>
    </source>
</evidence>
<feature type="region of interest" description="Disordered" evidence="6">
    <location>
        <begin position="53"/>
        <end position="77"/>
    </location>
</feature>
<dbReference type="CDD" id="cd09138">
    <property type="entry name" value="PLDc_vPLD1_2_yPLD_like_1"/>
    <property type="match status" value="1"/>
</dbReference>
<dbReference type="Gene3D" id="3.30.870.10">
    <property type="entry name" value="Endonuclease Chain A"/>
    <property type="match status" value="2"/>
</dbReference>
<dbReference type="PIRSF" id="PIRSF009376">
    <property type="entry name" value="Phospholipase_D_euk"/>
    <property type="match status" value="1"/>
</dbReference>
<feature type="domain" description="PLD phosphodiesterase" evidence="7">
    <location>
        <begin position="216"/>
        <end position="243"/>
    </location>
</feature>
<organism evidence="8 9">
    <name type="scientific">Lepidopterella palustris CBS 459.81</name>
    <dbReference type="NCBI Taxonomy" id="1314670"/>
    <lineage>
        <taxon>Eukaryota</taxon>
        <taxon>Fungi</taxon>
        <taxon>Dikarya</taxon>
        <taxon>Ascomycota</taxon>
        <taxon>Pezizomycotina</taxon>
        <taxon>Dothideomycetes</taxon>
        <taxon>Pleosporomycetidae</taxon>
        <taxon>Mytilinidiales</taxon>
        <taxon>Argynnaceae</taxon>
        <taxon>Lepidopterella</taxon>
    </lineage>
</organism>
<keyword evidence="4" id="KW-0443">Lipid metabolism</keyword>
<evidence type="ECO:0000313" key="8">
    <source>
        <dbReference type="EMBL" id="OCK78183.1"/>
    </source>
</evidence>
<dbReference type="GO" id="GO:0035556">
    <property type="term" value="P:intracellular signal transduction"/>
    <property type="evidence" value="ECO:0007669"/>
    <property type="project" value="InterPro"/>
</dbReference>
<dbReference type="InterPro" id="IPR025202">
    <property type="entry name" value="PLD-like_dom"/>
</dbReference>
<dbReference type="EMBL" id="KV745075">
    <property type="protein sequence ID" value="OCK78183.1"/>
    <property type="molecule type" value="Genomic_DNA"/>
</dbReference>
<keyword evidence="1" id="KW-0677">Repeat</keyword>
<dbReference type="GO" id="GO:0006654">
    <property type="term" value="P:phosphatidic acid biosynthetic process"/>
    <property type="evidence" value="ECO:0007669"/>
    <property type="project" value="InterPro"/>
</dbReference>
<protein>
    <recommendedName>
        <fullName evidence="5">Phospholipase</fullName>
        <ecNumber evidence="5">3.1.4.4</ecNumber>
    </recommendedName>
</protein>
<dbReference type="Pfam" id="PF00614">
    <property type="entry name" value="PLDc"/>
    <property type="match status" value="1"/>
</dbReference>
<keyword evidence="3 5" id="KW-0442">Lipid degradation</keyword>
<dbReference type="GO" id="GO:0009395">
    <property type="term" value="P:phospholipid catabolic process"/>
    <property type="evidence" value="ECO:0007669"/>
    <property type="project" value="TreeGrafter"/>
</dbReference>
<feature type="compositionally biased region" description="Basic and acidic residues" evidence="6">
    <location>
        <begin position="62"/>
        <end position="77"/>
    </location>
</feature>
<dbReference type="AlphaFoldDB" id="A0A8E2JD89"/>
<dbReference type="Proteomes" id="UP000250266">
    <property type="component" value="Unassembled WGS sequence"/>
</dbReference>
<name>A0A8E2JD89_9PEZI</name>
<comment type="catalytic activity">
    <reaction evidence="5">
        <text>a 1,2-diacyl-sn-glycero-3-phosphocholine + H2O = a 1,2-diacyl-sn-glycero-3-phosphate + choline + H(+)</text>
        <dbReference type="Rhea" id="RHEA:14445"/>
        <dbReference type="ChEBI" id="CHEBI:15354"/>
        <dbReference type="ChEBI" id="CHEBI:15377"/>
        <dbReference type="ChEBI" id="CHEBI:15378"/>
        <dbReference type="ChEBI" id="CHEBI:57643"/>
        <dbReference type="ChEBI" id="CHEBI:58608"/>
        <dbReference type="EC" id="3.1.4.4"/>
    </reaction>
</comment>
<dbReference type="PANTHER" id="PTHR18896:SF128">
    <property type="entry name" value="PHOSPHOLIPASE"/>
    <property type="match status" value="1"/>
</dbReference>
<gene>
    <name evidence="8" type="ORF">K432DRAFT_427454</name>
</gene>
<evidence type="ECO:0000256" key="1">
    <source>
        <dbReference type="ARBA" id="ARBA00022737"/>
    </source>
</evidence>
<dbReference type="InterPro" id="IPR015679">
    <property type="entry name" value="PLipase_D_fam"/>
</dbReference>
<keyword evidence="9" id="KW-1185">Reference proteome</keyword>
<dbReference type="EC" id="3.1.4.4" evidence="5"/>
<feature type="domain" description="PLD phosphodiesterase" evidence="7">
    <location>
        <begin position="627"/>
        <end position="654"/>
    </location>
</feature>
<evidence type="ECO:0000256" key="5">
    <source>
        <dbReference type="PIRNR" id="PIRNR009376"/>
    </source>
</evidence>
<dbReference type="CDD" id="cd09141">
    <property type="entry name" value="PLDc_vPLD1_2_yPLD_like_2"/>
    <property type="match status" value="1"/>
</dbReference>
<evidence type="ECO:0000313" key="9">
    <source>
        <dbReference type="Proteomes" id="UP000250266"/>
    </source>
</evidence>
<dbReference type="SMART" id="SM00155">
    <property type="entry name" value="PLDc"/>
    <property type="match status" value="2"/>
</dbReference>
<feature type="region of interest" description="Disordered" evidence="6">
    <location>
        <begin position="1"/>
        <end position="20"/>
    </location>
</feature>
<dbReference type="InterPro" id="IPR016555">
    <property type="entry name" value="PLipase_D_euk"/>
</dbReference>
<evidence type="ECO:0000256" key="4">
    <source>
        <dbReference type="ARBA" id="ARBA00023098"/>
    </source>
</evidence>
<dbReference type="PANTHER" id="PTHR18896">
    <property type="entry name" value="PHOSPHOLIPASE D"/>
    <property type="match status" value="1"/>
</dbReference>
<dbReference type="GO" id="GO:0004630">
    <property type="term" value="F:phospholipase D activity"/>
    <property type="evidence" value="ECO:0007669"/>
    <property type="project" value="UniProtKB-UniRule"/>
</dbReference>
<dbReference type="InterPro" id="IPR001736">
    <property type="entry name" value="PLipase_D/transphosphatidylase"/>
</dbReference>
<dbReference type="Pfam" id="PF13091">
    <property type="entry name" value="PLDc_2"/>
    <property type="match status" value="1"/>
</dbReference>
<reference evidence="8 9" key="1">
    <citation type="journal article" date="2016" name="Nat. Commun.">
        <title>Ectomycorrhizal ecology is imprinted in the genome of the dominant symbiotic fungus Cenococcum geophilum.</title>
        <authorList>
            <consortium name="DOE Joint Genome Institute"/>
            <person name="Peter M."/>
            <person name="Kohler A."/>
            <person name="Ohm R.A."/>
            <person name="Kuo A."/>
            <person name="Krutzmann J."/>
            <person name="Morin E."/>
            <person name="Arend M."/>
            <person name="Barry K.W."/>
            <person name="Binder M."/>
            <person name="Choi C."/>
            <person name="Clum A."/>
            <person name="Copeland A."/>
            <person name="Grisel N."/>
            <person name="Haridas S."/>
            <person name="Kipfer T."/>
            <person name="LaButti K."/>
            <person name="Lindquist E."/>
            <person name="Lipzen A."/>
            <person name="Maire R."/>
            <person name="Meier B."/>
            <person name="Mihaltcheva S."/>
            <person name="Molinier V."/>
            <person name="Murat C."/>
            <person name="Poggeler S."/>
            <person name="Quandt C.A."/>
            <person name="Sperisen C."/>
            <person name="Tritt A."/>
            <person name="Tisserant E."/>
            <person name="Crous P.W."/>
            <person name="Henrissat B."/>
            <person name="Nehls U."/>
            <person name="Egli S."/>
            <person name="Spatafora J.W."/>
            <person name="Grigoriev I.V."/>
            <person name="Martin F.M."/>
        </authorList>
    </citation>
    <scope>NUCLEOTIDE SEQUENCE [LARGE SCALE GENOMIC DNA]</scope>
    <source>
        <strain evidence="8 9">CBS 459.81</strain>
    </source>
</reference>